<reference evidence="1" key="1">
    <citation type="journal article" date="2021" name="Nat. Commun.">
        <title>Genetic determinants of endophytism in the Arabidopsis root mycobiome.</title>
        <authorList>
            <person name="Mesny F."/>
            <person name="Miyauchi S."/>
            <person name="Thiergart T."/>
            <person name="Pickel B."/>
            <person name="Atanasova L."/>
            <person name="Karlsson M."/>
            <person name="Huettel B."/>
            <person name="Barry K.W."/>
            <person name="Haridas S."/>
            <person name="Chen C."/>
            <person name="Bauer D."/>
            <person name="Andreopoulos W."/>
            <person name="Pangilinan J."/>
            <person name="LaButti K."/>
            <person name="Riley R."/>
            <person name="Lipzen A."/>
            <person name="Clum A."/>
            <person name="Drula E."/>
            <person name="Henrissat B."/>
            <person name="Kohler A."/>
            <person name="Grigoriev I.V."/>
            <person name="Martin F.M."/>
            <person name="Hacquard S."/>
        </authorList>
    </citation>
    <scope>NUCLEOTIDE SEQUENCE</scope>
    <source>
        <strain evidence="1">MPI-CAGE-CH-0230</strain>
    </source>
</reference>
<organism evidence="1 2">
    <name type="scientific">Microdochium trichocladiopsis</name>
    <dbReference type="NCBI Taxonomy" id="1682393"/>
    <lineage>
        <taxon>Eukaryota</taxon>
        <taxon>Fungi</taxon>
        <taxon>Dikarya</taxon>
        <taxon>Ascomycota</taxon>
        <taxon>Pezizomycotina</taxon>
        <taxon>Sordariomycetes</taxon>
        <taxon>Xylariomycetidae</taxon>
        <taxon>Xylariales</taxon>
        <taxon>Microdochiaceae</taxon>
        <taxon>Microdochium</taxon>
    </lineage>
</organism>
<dbReference type="AlphaFoldDB" id="A0A9P8YI89"/>
<evidence type="ECO:0000313" key="1">
    <source>
        <dbReference type="EMBL" id="KAH7038438.1"/>
    </source>
</evidence>
<comment type="caution">
    <text evidence="1">The sequence shown here is derived from an EMBL/GenBank/DDBJ whole genome shotgun (WGS) entry which is preliminary data.</text>
</comment>
<protein>
    <submittedName>
        <fullName evidence="1">Uncharacterized protein</fullName>
    </submittedName>
</protein>
<dbReference type="EMBL" id="JAGTJQ010000002">
    <property type="protein sequence ID" value="KAH7038438.1"/>
    <property type="molecule type" value="Genomic_DNA"/>
</dbReference>
<dbReference type="GeneID" id="70182541"/>
<dbReference type="Proteomes" id="UP000756346">
    <property type="component" value="Unassembled WGS sequence"/>
</dbReference>
<evidence type="ECO:0000313" key="2">
    <source>
        <dbReference type="Proteomes" id="UP000756346"/>
    </source>
</evidence>
<sequence length="290" mass="32591">MGRGVEPSFISVLSLFPLEEEEGMEIPVVVAGRGTNPRCMVRWRRSLEGSGELWLPLLSCTAERRLLDLSRRDHECEQALAVLDRCLVATAEYFWGADPEDEGSERYEVEIPEVQRLLSLGLASWCEQYDVPLLGKVPGGEKKVGETPVRSVDDRLDVLGAVHDAILGADHLEERPAAVVQRLREESPVEMSSTCQWCLVYGSRVGATEALLHMLEEQWSERDRSLVALNAALLALERVYFSLRRTGRADFHVGRILSLVQRVLVREGRACLVLCRLGSDHAWSTRRVMQ</sequence>
<name>A0A9P8YI89_9PEZI</name>
<proteinExistence type="predicted"/>
<keyword evidence="2" id="KW-1185">Reference proteome</keyword>
<accession>A0A9P8YI89</accession>
<dbReference type="RefSeq" id="XP_046017559.1">
    <property type="nucleotide sequence ID" value="XM_046152995.1"/>
</dbReference>
<gene>
    <name evidence="1" type="ORF">B0I36DRAFT_316253</name>
</gene>